<feature type="region of interest" description="Disordered" evidence="1">
    <location>
        <begin position="1602"/>
        <end position="1624"/>
    </location>
</feature>
<feature type="region of interest" description="Disordered" evidence="1">
    <location>
        <begin position="1754"/>
        <end position="1805"/>
    </location>
</feature>
<dbReference type="PANTHER" id="PTHR22050:SF0">
    <property type="entry name" value="TRANSMEMBRANE PROTEIN 131 HOMOLOG"/>
    <property type="match status" value="1"/>
</dbReference>
<evidence type="ECO:0000313" key="3">
    <source>
        <dbReference type="EMBL" id="CAH0514746.1"/>
    </source>
</evidence>
<feature type="region of interest" description="Disordered" evidence="1">
    <location>
        <begin position="1452"/>
        <end position="1499"/>
    </location>
</feature>
<keyword evidence="4" id="KW-1185">Reference proteome</keyword>
<organism evidence="3 4">
    <name type="scientific">Peronospora belbahrii</name>
    <dbReference type="NCBI Taxonomy" id="622444"/>
    <lineage>
        <taxon>Eukaryota</taxon>
        <taxon>Sar</taxon>
        <taxon>Stramenopiles</taxon>
        <taxon>Oomycota</taxon>
        <taxon>Peronosporomycetes</taxon>
        <taxon>Peronosporales</taxon>
        <taxon>Peronosporaceae</taxon>
        <taxon>Peronospora</taxon>
    </lineage>
</organism>
<feature type="transmembrane region" description="Helical" evidence="2">
    <location>
        <begin position="1336"/>
        <end position="1361"/>
    </location>
</feature>
<feature type="compositionally biased region" description="Polar residues" evidence="1">
    <location>
        <begin position="1454"/>
        <end position="1465"/>
    </location>
</feature>
<name>A0ABN8CR41_9STRA</name>
<proteinExistence type="predicted"/>
<keyword evidence="2" id="KW-1133">Transmembrane helix</keyword>
<feature type="compositionally biased region" description="Pro residues" evidence="1">
    <location>
        <begin position="1711"/>
        <end position="1721"/>
    </location>
</feature>
<dbReference type="InterPro" id="IPR039877">
    <property type="entry name" value="TMEM131-like"/>
</dbReference>
<evidence type="ECO:0000256" key="2">
    <source>
        <dbReference type="SAM" id="Phobius"/>
    </source>
</evidence>
<protein>
    <recommendedName>
        <fullName evidence="5">Transmembrane protein</fullName>
    </recommendedName>
</protein>
<evidence type="ECO:0008006" key="5">
    <source>
        <dbReference type="Google" id="ProtNLM"/>
    </source>
</evidence>
<feature type="compositionally biased region" description="Basic and acidic residues" evidence="1">
    <location>
        <begin position="1466"/>
        <end position="1475"/>
    </location>
</feature>
<keyword evidence="2" id="KW-0472">Membrane</keyword>
<feature type="compositionally biased region" description="Low complexity" evidence="1">
    <location>
        <begin position="1722"/>
        <end position="1735"/>
    </location>
</feature>
<evidence type="ECO:0000256" key="1">
    <source>
        <dbReference type="SAM" id="MobiDB-lite"/>
    </source>
</evidence>
<keyword evidence="2" id="KW-0812">Transmembrane</keyword>
<accession>A0ABN8CR41</accession>
<dbReference type="PANTHER" id="PTHR22050">
    <property type="entry name" value="RW1 PROTEIN HOMOLOG"/>
    <property type="match status" value="1"/>
</dbReference>
<sequence>MATSRTAIIIPSSRRRLRDAITSSLYSLSSVFLILLFLCPLLPAEGDVSTTSLARQEEWTHSKLLLQESPVFSMDNNDMAASFGTGRRYRDVLSITRSLPVKTDIAPGAPVDDQAIQFIPKRVFLGQLETCIHERYYVGVENRGRVSVTLDRADFTMEGFSLATDIRGIRLDPGDRFHVQIVFLPRQVERDGMDAYLRLLTSSGLFSLPIRIAKVVVNPYDVSMIRGSILAGETLEHLVRLKNPMNATIRITEIYARDSFVNLHLVNDSDRTFGLRSLQKRGKKTAYIDNKVAGQDAKTLENYKRVDRGEWDVPAETTSPLIIVAVKLDTPGVHLSYVHIVANDRRLLSVPVCITVLKPGIHMEPEEVDLGVLTDLHQGRELFFSLYNAGLIPLEIVEVKVLKSKLIVAAQLRGSAVIPPQTRAHHALAVQLRVNRDINGGSCVAAVLLKTNASSPELRQQKLRLYGQVVKGHLAFQLNETLVGVVVPLKRELIDHASVIEEKGSERIANVQERSSANFVSIINENNSIALLAGTSQVRTIRLWNRFDCPVELQRVWMDDVMLENGDIQEVIVQNFEQGVVSIGASLPTISFQITLSFEIQGKLSKPRSYSLMVETNATLHRIPIYVYFGFLTLNSTRGLQNYCVFGNSNNLQREEESMRSCLLVPKDSIVAAVDGGRVLADTSAVPVCRSLLFDFDKVASHEARVEMVEAVNENPVPQTLSITEVCKNASVDVSIAAEISEAKLFSYFPYRTGATGAGDRWNDSSHVIFAGTSFVLQPGYRVVFRIKVKAKDVFGEVTVPVMSIRTQSEVLHLYARFVSVQGIIEPVTSTVILPATFPGRMERVHLQYRNTFDHIVTDLVATVSNPKLYVVSITESMMPRQVESVMDLIFSPWEGIGCVGALFLTECWLSYSDPTEEQKCYLLSDYGEFVDKQDLEALRRRDKYWAERATTSTYSTMEAQVRLQTDIMEDVAEVTVKAFLKRPMVTAPAEMTLSPNNGSQKILGHIEFALTEVFELSHIFVHVRNPSNFSISMELTVAEADRHLFYRCEEEFMHEVMDTKSDVKSGDPDHITELCLVEWKTAVANGAQQRSQQEVDLPSFYYEEKVIEVSAGKEAQLGPIFYLPSKVQEVSTRVFVRNELTHIEPVSLLARSGKGTLDISVDASTDYKSVPSYYTAREFAAVNKDEKATQQNGPAEFDGTLSFALTTHDALTDFTQVADLVLSNTGPFALTILNVRAEQDGHDLWTQLTWISGSSPKNDFVVTSGARDDFKVVLAPGEATTVRVSFHASCFAVDLTRWLSIDTSDTVSRVRLEGTIAADAAFTCWHSRMSPSMRFAFLALWLLAVVIAIIAICYSIFLLTRDAWTSEDEKQSVQFDVYVDKSNTKVIKVSARGNHEESSATALGNESSPIPQHTLASINRKLADMEQASSAPAARVVLPAVAELLERRRKEMQTTLRNQSTQNDRLGKNDEVKKNSLNGKTTTKANASNSKTVSPTCDRISASDAASTPVMAKSQSVQHEVVKKAGKTDGVLPVKNATQSATASGRDFFKYNSEKSDHSSKEKLPKGLLNMASFSHKATVQTDVRGSSRIVKPMKLSVNVSGSPYDRSVRSGPVTTSPPKEKETPFEAFRSLSARWRAENEKDNLKNDSPPAFSGKFSGLQEWGNDALSFKSLVHDFVSPRARENRCDEPDNFIRTGARGYLDGFSAPSIPLPVKAPPTTPTTKASPTTAKAPPGFSPADARPFETRAAFDRLQTSGEPASSVSTASSGFGTSSLFANRSPLFGPPLPPNGDITLGSAGRIGSGRSKLLRSLDIQQDSTK</sequence>
<feature type="compositionally biased region" description="Polar residues" evidence="1">
    <location>
        <begin position="1400"/>
        <end position="1412"/>
    </location>
</feature>
<feature type="region of interest" description="Disordered" evidence="1">
    <location>
        <begin position="1392"/>
        <end position="1412"/>
    </location>
</feature>
<gene>
    <name evidence="3" type="ORF">PBS001_LOCUS1485</name>
</gene>
<dbReference type="EMBL" id="CAKLCB010000083">
    <property type="protein sequence ID" value="CAH0514746.1"/>
    <property type="molecule type" value="Genomic_DNA"/>
</dbReference>
<comment type="caution">
    <text evidence="3">The sequence shown here is derived from an EMBL/GenBank/DDBJ whole genome shotgun (WGS) entry which is preliminary data.</text>
</comment>
<dbReference type="Proteomes" id="UP001158986">
    <property type="component" value="Unassembled WGS sequence"/>
</dbReference>
<feature type="compositionally biased region" description="Polar residues" evidence="1">
    <location>
        <begin position="1754"/>
        <end position="1778"/>
    </location>
</feature>
<reference evidence="3 4" key="1">
    <citation type="submission" date="2021-11" db="EMBL/GenBank/DDBJ databases">
        <authorList>
            <person name="Islam A."/>
            <person name="Islam S."/>
            <person name="Flora M.S."/>
            <person name="Rahman M."/>
            <person name="Ziaur R.M."/>
            <person name="Epstein J.H."/>
            <person name="Hassan M."/>
            <person name="Klassen M."/>
            <person name="Woodard K."/>
            <person name="Webb A."/>
            <person name="Webby R.J."/>
            <person name="El Zowalaty M.E."/>
        </authorList>
    </citation>
    <scope>NUCLEOTIDE SEQUENCE [LARGE SCALE GENOMIC DNA]</scope>
    <source>
        <strain evidence="3">Pbs1</strain>
    </source>
</reference>
<feature type="region of interest" description="Disordered" evidence="1">
    <location>
        <begin position="1710"/>
        <end position="1741"/>
    </location>
</feature>
<evidence type="ECO:0000313" key="4">
    <source>
        <dbReference type="Proteomes" id="UP001158986"/>
    </source>
</evidence>
<feature type="compositionally biased region" description="Polar residues" evidence="1">
    <location>
        <begin position="1476"/>
        <end position="1496"/>
    </location>
</feature>